<dbReference type="KEGG" id="vg:63209917"/>
<evidence type="ECO:0000313" key="2">
    <source>
        <dbReference type="Proteomes" id="UP000258832"/>
    </source>
</evidence>
<evidence type="ECO:0000313" key="1">
    <source>
        <dbReference type="EMBL" id="AXH67910.1"/>
    </source>
</evidence>
<gene>
    <name evidence="1" type="primary">106</name>
    <name evidence="1" type="ORF">SEA_BROMDEN_106</name>
</gene>
<accession>A0A345MBN9</accession>
<dbReference type="EMBL" id="MH576973">
    <property type="protein sequence ID" value="AXH67910.1"/>
    <property type="molecule type" value="Genomic_DNA"/>
</dbReference>
<name>A0A345MBN9_9CAUD</name>
<dbReference type="RefSeq" id="YP_010013336.1">
    <property type="nucleotide sequence ID" value="NC_053510.1"/>
</dbReference>
<keyword evidence="2" id="KW-1185">Reference proteome</keyword>
<organism evidence="1 2">
    <name type="scientific">Mycobacterium phage Bromden</name>
    <dbReference type="NCBI Taxonomy" id="2283252"/>
    <lineage>
        <taxon>Viruses</taxon>
        <taxon>Duplodnaviria</taxon>
        <taxon>Heunggongvirae</taxon>
        <taxon>Uroviricota</taxon>
        <taxon>Caudoviricetes</taxon>
        <taxon>Vilmaviridae</taxon>
        <taxon>Lclasvirinae</taxon>
        <taxon>Bromdenvirus</taxon>
        <taxon>Bromdenvirus bromden</taxon>
    </lineage>
</organism>
<protein>
    <submittedName>
        <fullName evidence="1">Uncharacterized protein</fullName>
    </submittedName>
</protein>
<dbReference type="Proteomes" id="UP000258832">
    <property type="component" value="Segment"/>
</dbReference>
<proteinExistence type="predicted"/>
<dbReference type="GeneID" id="63209917"/>
<reference evidence="2" key="1">
    <citation type="submission" date="2018-07" db="EMBL/GenBank/DDBJ databases">
        <authorList>
            <person name="Quirk P.G."/>
            <person name="Krulwich T.A."/>
        </authorList>
    </citation>
    <scope>NUCLEOTIDE SEQUENCE [LARGE SCALE GENOMIC DNA]</scope>
</reference>
<dbReference type="SUPFAM" id="SSF57716">
    <property type="entry name" value="Glucocorticoid receptor-like (DNA-binding domain)"/>
    <property type="match status" value="1"/>
</dbReference>
<sequence>MSEVYKSDVECRCMDCDDMIRLGDEVIEYAGEMFHAECT</sequence>